<dbReference type="InterPro" id="IPR005148">
    <property type="entry name" value="Arg-tRNA-synth_N"/>
</dbReference>
<dbReference type="Gene3D" id="3.30.1360.70">
    <property type="entry name" value="Arginyl tRNA synthetase N-terminal domain"/>
    <property type="match status" value="1"/>
</dbReference>
<dbReference type="InterPro" id="IPR014729">
    <property type="entry name" value="Rossmann-like_a/b/a_fold"/>
</dbReference>
<evidence type="ECO:0000313" key="16">
    <source>
        <dbReference type="Proteomes" id="UP000269544"/>
    </source>
</evidence>
<dbReference type="InterPro" id="IPR001278">
    <property type="entry name" value="Arg-tRNA-ligase"/>
</dbReference>
<dbReference type="PROSITE" id="PS00178">
    <property type="entry name" value="AA_TRNA_LIGASE_I"/>
    <property type="match status" value="1"/>
</dbReference>
<dbReference type="Gene3D" id="1.10.730.10">
    <property type="entry name" value="Isoleucyl-tRNA Synthetase, Domain 1"/>
    <property type="match status" value="1"/>
</dbReference>
<keyword evidence="16" id="KW-1185">Reference proteome</keyword>
<dbReference type="GO" id="GO:0005737">
    <property type="term" value="C:cytoplasm"/>
    <property type="evidence" value="ECO:0007669"/>
    <property type="project" value="UniProtKB-SubCell"/>
</dbReference>
<dbReference type="EC" id="6.1.1.19" evidence="11"/>
<dbReference type="KEGG" id="piv:NCTC13079_00990"/>
<dbReference type="Gene3D" id="3.40.50.620">
    <property type="entry name" value="HUPs"/>
    <property type="match status" value="1"/>
</dbReference>
<dbReference type="InterPro" id="IPR036695">
    <property type="entry name" value="Arg-tRNA-synth_N_sf"/>
</dbReference>
<evidence type="ECO:0000259" key="14">
    <source>
        <dbReference type="SMART" id="SM01016"/>
    </source>
</evidence>
<protein>
    <recommendedName>
        <fullName evidence="11">Arginine--tRNA ligase</fullName>
        <ecNumber evidence="11">6.1.1.19</ecNumber>
    </recommendedName>
    <alternativeName>
        <fullName evidence="11">Arginyl-tRNA synthetase</fullName>
        <shortName evidence="11">ArgRS</shortName>
    </alternativeName>
</protein>
<name>A0A448V1W8_9FIRM</name>
<keyword evidence="5 11" id="KW-0436">Ligase</keyword>
<gene>
    <name evidence="11 15" type="primary">argS</name>
    <name evidence="15" type="ORF">NCTC13079_00990</name>
</gene>
<evidence type="ECO:0000256" key="5">
    <source>
        <dbReference type="ARBA" id="ARBA00022598"/>
    </source>
</evidence>
<dbReference type="FunFam" id="1.10.730.10:FF:000006">
    <property type="entry name" value="Arginyl-tRNA synthetase 2, mitochondrial"/>
    <property type="match status" value="1"/>
</dbReference>
<evidence type="ECO:0000256" key="11">
    <source>
        <dbReference type="HAMAP-Rule" id="MF_00123"/>
    </source>
</evidence>
<dbReference type="InterPro" id="IPR009080">
    <property type="entry name" value="tRNAsynth_Ia_anticodon-bd"/>
</dbReference>
<keyword evidence="9 11" id="KW-0030">Aminoacyl-tRNA synthetase</keyword>
<dbReference type="CDD" id="cd00671">
    <property type="entry name" value="ArgRS_core"/>
    <property type="match status" value="1"/>
</dbReference>
<dbReference type="SMART" id="SM01016">
    <property type="entry name" value="Arg_tRNA_synt_N"/>
    <property type="match status" value="1"/>
</dbReference>
<dbReference type="InterPro" id="IPR001412">
    <property type="entry name" value="aa-tRNA-synth_I_CS"/>
</dbReference>
<dbReference type="SUPFAM" id="SSF47323">
    <property type="entry name" value="Anticodon-binding domain of a subclass of class I aminoacyl-tRNA synthetases"/>
    <property type="match status" value="1"/>
</dbReference>
<evidence type="ECO:0000256" key="8">
    <source>
        <dbReference type="ARBA" id="ARBA00022917"/>
    </source>
</evidence>
<proteinExistence type="inferred from homology"/>
<feature type="short sequence motif" description="'HIGH' region" evidence="11">
    <location>
        <begin position="122"/>
        <end position="132"/>
    </location>
</feature>
<evidence type="ECO:0000256" key="6">
    <source>
        <dbReference type="ARBA" id="ARBA00022741"/>
    </source>
</evidence>
<dbReference type="Pfam" id="PF03485">
    <property type="entry name" value="Arg_tRNA_synt_N"/>
    <property type="match status" value="1"/>
</dbReference>
<evidence type="ECO:0000313" key="15">
    <source>
        <dbReference type="EMBL" id="VEJ35810.1"/>
    </source>
</evidence>
<dbReference type="InterPro" id="IPR035684">
    <property type="entry name" value="ArgRS_core"/>
</dbReference>
<dbReference type="PRINTS" id="PR01038">
    <property type="entry name" value="TRNASYNTHARG"/>
</dbReference>
<evidence type="ECO:0000256" key="10">
    <source>
        <dbReference type="ARBA" id="ARBA00049339"/>
    </source>
</evidence>
<dbReference type="RefSeq" id="WP_126465567.1">
    <property type="nucleotide sequence ID" value="NZ_LR134523.1"/>
</dbReference>
<dbReference type="NCBIfam" id="TIGR00456">
    <property type="entry name" value="argS"/>
    <property type="match status" value="1"/>
</dbReference>
<evidence type="ECO:0000256" key="9">
    <source>
        <dbReference type="ARBA" id="ARBA00023146"/>
    </source>
</evidence>
<evidence type="ECO:0000256" key="1">
    <source>
        <dbReference type="ARBA" id="ARBA00004496"/>
    </source>
</evidence>
<keyword evidence="4 11" id="KW-0963">Cytoplasm</keyword>
<evidence type="ECO:0000256" key="12">
    <source>
        <dbReference type="RuleBase" id="RU363038"/>
    </source>
</evidence>
<evidence type="ECO:0000259" key="13">
    <source>
        <dbReference type="SMART" id="SM00836"/>
    </source>
</evidence>
<evidence type="ECO:0000256" key="7">
    <source>
        <dbReference type="ARBA" id="ARBA00022840"/>
    </source>
</evidence>
<comment type="catalytic activity">
    <reaction evidence="10 11">
        <text>tRNA(Arg) + L-arginine + ATP = L-arginyl-tRNA(Arg) + AMP + diphosphate</text>
        <dbReference type="Rhea" id="RHEA:20301"/>
        <dbReference type="Rhea" id="RHEA-COMP:9658"/>
        <dbReference type="Rhea" id="RHEA-COMP:9673"/>
        <dbReference type="ChEBI" id="CHEBI:30616"/>
        <dbReference type="ChEBI" id="CHEBI:32682"/>
        <dbReference type="ChEBI" id="CHEBI:33019"/>
        <dbReference type="ChEBI" id="CHEBI:78442"/>
        <dbReference type="ChEBI" id="CHEBI:78513"/>
        <dbReference type="ChEBI" id="CHEBI:456215"/>
        <dbReference type="EC" id="6.1.1.19"/>
    </reaction>
</comment>
<dbReference type="SUPFAM" id="SSF52374">
    <property type="entry name" value="Nucleotidylyl transferase"/>
    <property type="match status" value="1"/>
</dbReference>
<dbReference type="EMBL" id="LR134523">
    <property type="protein sequence ID" value="VEJ35810.1"/>
    <property type="molecule type" value="Genomic_DNA"/>
</dbReference>
<dbReference type="HAMAP" id="MF_00123">
    <property type="entry name" value="Arg_tRNA_synth"/>
    <property type="match status" value="1"/>
</dbReference>
<organism evidence="15 16">
    <name type="scientific">Aedoeadaptatus ivorii</name>
    <dbReference type="NCBI Taxonomy" id="54006"/>
    <lineage>
        <taxon>Bacteria</taxon>
        <taxon>Bacillati</taxon>
        <taxon>Bacillota</taxon>
        <taxon>Tissierellia</taxon>
        <taxon>Tissierellales</taxon>
        <taxon>Peptoniphilaceae</taxon>
        <taxon>Aedoeadaptatus</taxon>
    </lineage>
</organism>
<comment type="similarity">
    <text evidence="2 11 12">Belongs to the class-I aminoacyl-tRNA synthetase family.</text>
</comment>
<dbReference type="SUPFAM" id="SSF55190">
    <property type="entry name" value="Arginyl-tRNA synthetase (ArgRS), N-terminal 'additional' domain"/>
    <property type="match status" value="1"/>
</dbReference>
<accession>A0A448V1W8</accession>
<dbReference type="PANTHER" id="PTHR11956:SF5">
    <property type="entry name" value="ARGININE--TRNA LIGASE, CYTOPLASMIC"/>
    <property type="match status" value="1"/>
</dbReference>
<sequence length="569" mass="64916">MIDFKKNIVDALAENTGLEAAEVAQKIEIPPDRSMGDYAFPAFSLAKVMRKNPKAIAEELAQKLEGLEGVERIQVAGPYLNFIVDGKALAATTLQAVREEGEDFSKSDLGKGKTVVIDYSSPNIAKPFHIGHIRTTVIGDSIKRIYRHLGYTVEAVNHLGDYGTQFGMMIEAYKLWGDRDVIEANPIPELVKLYVRINAEAKDEPDLLDRSREWFRKLENGDPEAVSLWEWFREVSLEEFKRVYEMLDIDFDSYRGESFYTDLMPATVKEMEETGVLVEDKGAKIVDLESYGLPPAIILKSDGSTIYITRDITTAIFRKQEYDFYKNLYVVGSQQILHFQQMKAILDKMGKDWAKDCVHIPFGMVGLKEGTLSTRKGNVVYLEDVLNRAVSKVDEILKEREEKIGAPMENRETLARQVGIGAVKFQELFNQRIKDYTFDWDRTLSFEGETGPYVQYTHARMNSLLKKGDFKIDAAVDTDLLKEEEERELLQKLYGFRQVIVDSHEKCEPYLITRYSVDCAKTFNKYYTNTPILVEDEVLRNTRLLLIYGTKNMIRIGLGLLGIQAPDAM</sequence>
<keyword evidence="7 11" id="KW-0067">ATP-binding</keyword>
<comment type="subcellular location">
    <subcellularLocation>
        <location evidence="1 11">Cytoplasm</location>
    </subcellularLocation>
</comment>
<comment type="subunit">
    <text evidence="3 11">Monomer.</text>
</comment>
<dbReference type="CDD" id="cd07956">
    <property type="entry name" value="Anticodon_Ia_Arg"/>
    <property type="match status" value="1"/>
</dbReference>
<dbReference type="FunFam" id="3.40.50.620:FF:000116">
    <property type="entry name" value="Arginine--tRNA ligase"/>
    <property type="match status" value="1"/>
</dbReference>
<dbReference type="SMART" id="SM00836">
    <property type="entry name" value="DALR_1"/>
    <property type="match status" value="1"/>
</dbReference>
<dbReference type="InterPro" id="IPR008909">
    <property type="entry name" value="DALR_anticod-bd"/>
</dbReference>
<evidence type="ECO:0000256" key="4">
    <source>
        <dbReference type="ARBA" id="ARBA00022490"/>
    </source>
</evidence>
<dbReference type="PANTHER" id="PTHR11956">
    <property type="entry name" value="ARGINYL-TRNA SYNTHETASE"/>
    <property type="match status" value="1"/>
</dbReference>
<dbReference type="Pfam" id="PF05746">
    <property type="entry name" value="DALR_1"/>
    <property type="match status" value="1"/>
</dbReference>
<evidence type="ECO:0000256" key="3">
    <source>
        <dbReference type="ARBA" id="ARBA00011245"/>
    </source>
</evidence>
<dbReference type="OrthoDB" id="9805987at2"/>
<evidence type="ECO:0000256" key="2">
    <source>
        <dbReference type="ARBA" id="ARBA00005594"/>
    </source>
</evidence>
<feature type="domain" description="Arginyl tRNA synthetase N-terminal" evidence="14">
    <location>
        <begin position="2"/>
        <end position="84"/>
    </location>
</feature>
<reference evidence="15 16" key="1">
    <citation type="submission" date="2018-12" db="EMBL/GenBank/DDBJ databases">
        <authorList>
            <consortium name="Pathogen Informatics"/>
        </authorList>
    </citation>
    <scope>NUCLEOTIDE SEQUENCE [LARGE SCALE GENOMIC DNA]</scope>
    <source>
        <strain evidence="15 16">NCTC13079</strain>
    </source>
</reference>
<keyword evidence="8 11" id="KW-0648">Protein biosynthesis</keyword>
<feature type="domain" description="DALR anticodon binding" evidence="13">
    <location>
        <begin position="454"/>
        <end position="569"/>
    </location>
</feature>
<dbReference type="Proteomes" id="UP000269544">
    <property type="component" value="Chromosome"/>
</dbReference>
<dbReference type="AlphaFoldDB" id="A0A448V1W8"/>
<keyword evidence="6 11" id="KW-0547">Nucleotide-binding</keyword>
<dbReference type="GO" id="GO:0005524">
    <property type="term" value="F:ATP binding"/>
    <property type="evidence" value="ECO:0007669"/>
    <property type="project" value="UniProtKB-UniRule"/>
</dbReference>
<dbReference type="GO" id="GO:0004814">
    <property type="term" value="F:arginine-tRNA ligase activity"/>
    <property type="evidence" value="ECO:0007669"/>
    <property type="project" value="UniProtKB-UniRule"/>
</dbReference>
<dbReference type="GO" id="GO:0006420">
    <property type="term" value="P:arginyl-tRNA aminoacylation"/>
    <property type="evidence" value="ECO:0007669"/>
    <property type="project" value="UniProtKB-UniRule"/>
</dbReference>
<dbReference type="Pfam" id="PF00750">
    <property type="entry name" value="tRNA-synt_1d"/>
    <property type="match status" value="1"/>
</dbReference>